<sequence length="443" mass="51550">YKFLGCWISAKGRKICTERYNHFKALKFPESLKDLETFQGLLSYFASYLVGLYKFKECFELEKVKVENNKIIPTTMQLECFAEIIKQLSSDNAVVHYSLKEKLLLACDSSENIMGATLFHVYSDNSRKPIISACKTLTSFEKKYDIASKEALAIVYFVQRFNQYLRCRKFEIECDNRAVTCIFQNNKNISKLAAKRIARYRLILSHYDFSIKLIRSKDNVLPDALSRLIDMDKVELFKEEEVLVSALSDSNYKNEFMLLKEELPSSVNISELIFISCYLKKRNNHFKALKFPETLKDLETFQGLLSYFASYLVGLYKFKECFELEKVKVKNNKIIPTTMQLEYFAEITKQLSSDNAVVHYSLKEKLLLACDSSENIMGATLFHVYSDNSRKPIISACKTLTSFEKKYDIASKEALAIVYFVQRFNQYLRCRKFEIECDNRAVT</sequence>
<dbReference type="Pfam" id="PF17919">
    <property type="entry name" value="RT_RNaseH_2"/>
    <property type="match status" value="1"/>
</dbReference>
<accession>A0A0N5C9P3</accession>
<dbReference type="InterPro" id="IPR041577">
    <property type="entry name" value="RT_RNaseH_2"/>
</dbReference>
<feature type="domain" description="Reverse transcriptase/retrotransposon-derived protein RNase H-like" evidence="8">
    <location>
        <begin position="340"/>
        <end position="435"/>
    </location>
</feature>
<evidence type="ECO:0000259" key="7">
    <source>
        <dbReference type="Pfam" id="PF17917"/>
    </source>
</evidence>
<dbReference type="WBParaSite" id="SPAL_0001462200.1">
    <property type="protein sequence ID" value="SPAL_0001462200.1"/>
    <property type="gene ID" value="SPAL_0001462200"/>
</dbReference>
<name>A0A0N5C9P3_STREA</name>
<evidence type="ECO:0000313" key="10">
    <source>
        <dbReference type="WBParaSite" id="SPAL_0001462200.1"/>
    </source>
</evidence>
<dbReference type="InterPro" id="IPR043502">
    <property type="entry name" value="DNA/RNA_pol_sf"/>
</dbReference>
<dbReference type="GO" id="GO:0016787">
    <property type="term" value="F:hydrolase activity"/>
    <property type="evidence" value="ECO:0007669"/>
    <property type="project" value="UniProtKB-KW"/>
</dbReference>
<proteinExistence type="predicted"/>
<dbReference type="GO" id="GO:0004519">
    <property type="term" value="F:endonuclease activity"/>
    <property type="evidence" value="ECO:0007669"/>
    <property type="project" value="UniProtKB-KW"/>
</dbReference>
<dbReference type="PANTHER" id="PTHR37984">
    <property type="entry name" value="PROTEIN CBG26694"/>
    <property type="match status" value="1"/>
</dbReference>
<reference evidence="10" key="1">
    <citation type="submission" date="2017-02" db="UniProtKB">
        <authorList>
            <consortium name="WormBaseParasite"/>
        </authorList>
    </citation>
    <scope>IDENTIFICATION</scope>
</reference>
<evidence type="ECO:0000256" key="4">
    <source>
        <dbReference type="ARBA" id="ARBA00022759"/>
    </source>
</evidence>
<organism evidence="9 10">
    <name type="scientific">Strongyloides papillosus</name>
    <name type="common">Intestinal threadworm</name>
    <dbReference type="NCBI Taxonomy" id="174720"/>
    <lineage>
        <taxon>Eukaryota</taxon>
        <taxon>Metazoa</taxon>
        <taxon>Ecdysozoa</taxon>
        <taxon>Nematoda</taxon>
        <taxon>Chromadorea</taxon>
        <taxon>Rhabditida</taxon>
        <taxon>Tylenchina</taxon>
        <taxon>Panagrolaimomorpha</taxon>
        <taxon>Strongyloidoidea</taxon>
        <taxon>Strongyloididae</taxon>
        <taxon>Strongyloides</taxon>
    </lineage>
</organism>
<evidence type="ECO:0000259" key="8">
    <source>
        <dbReference type="Pfam" id="PF17919"/>
    </source>
</evidence>
<protein>
    <submittedName>
        <fullName evidence="10">RT_RNaseH_2 domain-containing protein</fullName>
    </submittedName>
</protein>
<dbReference type="InterPro" id="IPR041373">
    <property type="entry name" value="RT_RNaseH"/>
</dbReference>
<dbReference type="STRING" id="174720.A0A0N5C9P3"/>
<keyword evidence="5" id="KW-0378">Hydrolase</keyword>
<dbReference type="PANTHER" id="PTHR37984:SF9">
    <property type="entry name" value="INTEGRASE CATALYTIC DOMAIN-CONTAINING PROTEIN"/>
    <property type="match status" value="1"/>
</dbReference>
<dbReference type="SUPFAM" id="SSF56672">
    <property type="entry name" value="DNA/RNA polymerases"/>
    <property type="match status" value="2"/>
</dbReference>
<keyword evidence="6" id="KW-0695">RNA-directed DNA polymerase</keyword>
<dbReference type="AlphaFoldDB" id="A0A0N5C9P3"/>
<dbReference type="InterPro" id="IPR050951">
    <property type="entry name" value="Retrovirus_Pol_polyprotein"/>
</dbReference>
<keyword evidence="9" id="KW-1185">Reference proteome</keyword>
<evidence type="ECO:0000256" key="6">
    <source>
        <dbReference type="ARBA" id="ARBA00022918"/>
    </source>
</evidence>
<evidence type="ECO:0000256" key="2">
    <source>
        <dbReference type="ARBA" id="ARBA00022695"/>
    </source>
</evidence>
<dbReference type="GO" id="GO:0003964">
    <property type="term" value="F:RNA-directed DNA polymerase activity"/>
    <property type="evidence" value="ECO:0007669"/>
    <property type="project" value="UniProtKB-KW"/>
</dbReference>
<dbReference type="Proteomes" id="UP000046392">
    <property type="component" value="Unplaced"/>
</dbReference>
<keyword evidence="1" id="KW-0808">Transferase</keyword>
<evidence type="ECO:0000256" key="3">
    <source>
        <dbReference type="ARBA" id="ARBA00022722"/>
    </source>
</evidence>
<keyword evidence="3" id="KW-0540">Nuclease</keyword>
<keyword evidence="4" id="KW-0255">Endonuclease</keyword>
<feature type="domain" description="Reverse transcriptase RNase H-like" evidence="7">
    <location>
        <begin position="100"/>
        <end position="207"/>
    </location>
</feature>
<dbReference type="CDD" id="cd09274">
    <property type="entry name" value="RNase_HI_RT_Ty3"/>
    <property type="match status" value="1"/>
</dbReference>
<evidence type="ECO:0000256" key="5">
    <source>
        <dbReference type="ARBA" id="ARBA00022801"/>
    </source>
</evidence>
<evidence type="ECO:0000313" key="9">
    <source>
        <dbReference type="Proteomes" id="UP000046392"/>
    </source>
</evidence>
<dbReference type="Pfam" id="PF17917">
    <property type="entry name" value="RT_RNaseH"/>
    <property type="match status" value="1"/>
</dbReference>
<evidence type="ECO:0000256" key="1">
    <source>
        <dbReference type="ARBA" id="ARBA00022679"/>
    </source>
</evidence>
<keyword evidence="2" id="KW-0548">Nucleotidyltransferase</keyword>